<name>A0A1G1ZHX0_9BACT</name>
<gene>
    <name evidence="2" type="ORF">A3B92_03590</name>
</gene>
<dbReference type="AlphaFoldDB" id="A0A1G1ZHX0"/>
<organism evidence="2 3">
    <name type="scientific">Candidatus Harrisonbacteria bacterium RIFCSPHIGHO2_02_FULL_42_16</name>
    <dbReference type="NCBI Taxonomy" id="1798404"/>
    <lineage>
        <taxon>Bacteria</taxon>
        <taxon>Candidatus Harrisoniibacteriota</taxon>
    </lineage>
</organism>
<evidence type="ECO:0000313" key="2">
    <source>
        <dbReference type="EMBL" id="OGY64208.1"/>
    </source>
</evidence>
<reference evidence="2 3" key="1">
    <citation type="journal article" date="2016" name="Nat. Commun.">
        <title>Thousands of microbial genomes shed light on interconnected biogeochemical processes in an aquifer system.</title>
        <authorList>
            <person name="Anantharaman K."/>
            <person name="Brown C.T."/>
            <person name="Hug L.A."/>
            <person name="Sharon I."/>
            <person name="Castelle C.J."/>
            <person name="Probst A.J."/>
            <person name="Thomas B.C."/>
            <person name="Singh A."/>
            <person name="Wilkins M.J."/>
            <person name="Karaoz U."/>
            <person name="Brodie E.L."/>
            <person name="Williams K.H."/>
            <person name="Hubbard S.S."/>
            <person name="Banfield J.F."/>
        </authorList>
    </citation>
    <scope>NUCLEOTIDE SEQUENCE [LARGE SCALE GENOMIC DNA]</scope>
</reference>
<evidence type="ECO:0000256" key="1">
    <source>
        <dbReference type="SAM" id="Phobius"/>
    </source>
</evidence>
<dbReference type="EMBL" id="MHJG01000007">
    <property type="protein sequence ID" value="OGY64208.1"/>
    <property type="molecule type" value="Genomic_DNA"/>
</dbReference>
<comment type="caution">
    <text evidence="2">The sequence shown here is derived from an EMBL/GenBank/DDBJ whole genome shotgun (WGS) entry which is preliminary data.</text>
</comment>
<keyword evidence="1" id="KW-1133">Transmembrane helix</keyword>
<protein>
    <submittedName>
        <fullName evidence="2">Uncharacterized protein</fullName>
    </submittedName>
</protein>
<proteinExistence type="predicted"/>
<keyword evidence="1" id="KW-0472">Membrane</keyword>
<feature type="transmembrane region" description="Helical" evidence="1">
    <location>
        <begin position="32"/>
        <end position="53"/>
    </location>
</feature>
<sequence>MACVAILFLVVTVAFMVAGVRFGNDKGFFKRLGIYAGTYFAIVVIYNGILFSFPNVEVGLRDVSYHKHDIEKSYDFTTTEIDNRFLYADALSVEVRRDGKNVTTVKLTRRNAVDFGSYSEAVILAANQKEALVYQRWLDEMKSGVKREWLPQVVSRIFSLWKKEIYDKGIK</sequence>
<evidence type="ECO:0000313" key="3">
    <source>
        <dbReference type="Proteomes" id="UP000177960"/>
    </source>
</evidence>
<accession>A0A1G1ZHX0</accession>
<keyword evidence="1" id="KW-0812">Transmembrane</keyword>
<dbReference type="Proteomes" id="UP000177960">
    <property type="component" value="Unassembled WGS sequence"/>
</dbReference>